<evidence type="ECO:0000256" key="3">
    <source>
        <dbReference type="ARBA" id="ARBA00023015"/>
    </source>
</evidence>
<evidence type="ECO:0000313" key="6">
    <source>
        <dbReference type="EMBL" id="KAK6590272.1"/>
    </source>
</evidence>
<dbReference type="InterPro" id="IPR051431">
    <property type="entry name" value="TFIID_subunit_9"/>
</dbReference>
<evidence type="ECO:0000313" key="7">
    <source>
        <dbReference type="Proteomes" id="UP001311799"/>
    </source>
</evidence>
<dbReference type="GO" id="GO:0016251">
    <property type="term" value="F:RNA polymerase II general transcription initiation factor activity"/>
    <property type="evidence" value="ECO:0007669"/>
    <property type="project" value="TreeGrafter"/>
</dbReference>
<dbReference type="GO" id="GO:0000124">
    <property type="term" value="C:SAGA complex"/>
    <property type="evidence" value="ECO:0007669"/>
    <property type="project" value="TreeGrafter"/>
</dbReference>
<dbReference type="PANTHER" id="PTHR48068">
    <property type="entry name" value="TAF9 RNA POLYMERASE II, TATA BOX-BINDING PROTEIN (TBP)-ASSOCIATED FACTOR"/>
    <property type="match status" value="1"/>
</dbReference>
<name>A0AAV9Y019_9CRYT</name>
<dbReference type="AlphaFoldDB" id="A0AAV9Y019"/>
<dbReference type="InterPro" id="IPR003162">
    <property type="entry name" value="TFIID-31"/>
</dbReference>
<keyword evidence="5" id="KW-0539">Nucleus</keyword>
<dbReference type="GO" id="GO:0051123">
    <property type="term" value="P:RNA polymerase II preinitiation complex assembly"/>
    <property type="evidence" value="ECO:0007669"/>
    <property type="project" value="TreeGrafter"/>
</dbReference>
<dbReference type="PANTHER" id="PTHR48068:SF4">
    <property type="entry name" value="TATA-BOX BINDING PROTEIN ASSOCIATED FACTOR 9"/>
    <property type="match status" value="1"/>
</dbReference>
<evidence type="ECO:0008006" key="8">
    <source>
        <dbReference type="Google" id="ProtNLM"/>
    </source>
</evidence>
<gene>
    <name evidence="6" type="ORF">RS030_162414</name>
</gene>
<sequence>MSDKKYIKVIPESITSIKNLLNDMNIDSYDNKILDQLLNVAFSISQELIINSNEYTRMNSRFRIEENDARMAISNYIRSNVVNQNSFLSNRVVSNEINSIPLPAFPNKGVSRIWLPPEDEMHITPGWRINVSNSTSGMNNSDKDNNLSGNLYNSNKNTSGGLSNDFDMNDSTLNINANYLDDLSDDGKGSNFSSNDNNRR</sequence>
<dbReference type="GO" id="GO:0005669">
    <property type="term" value="C:transcription factor TFIID complex"/>
    <property type="evidence" value="ECO:0007669"/>
    <property type="project" value="TreeGrafter"/>
</dbReference>
<dbReference type="EMBL" id="JAWDEY010000007">
    <property type="protein sequence ID" value="KAK6590272.1"/>
    <property type="molecule type" value="Genomic_DNA"/>
</dbReference>
<dbReference type="InterPro" id="IPR009072">
    <property type="entry name" value="Histone-fold"/>
</dbReference>
<proteinExistence type="inferred from homology"/>
<comment type="similarity">
    <text evidence="2">Belongs to the TAF9 family.</text>
</comment>
<dbReference type="GO" id="GO:0003713">
    <property type="term" value="F:transcription coactivator activity"/>
    <property type="evidence" value="ECO:0007669"/>
    <property type="project" value="TreeGrafter"/>
</dbReference>
<comment type="subcellular location">
    <subcellularLocation>
        <location evidence="1">Nucleus</location>
    </subcellularLocation>
</comment>
<dbReference type="Pfam" id="PF02291">
    <property type="entry name" value="TFIID-31kDa"/>
    <property type="match status" value="1"/>
</dbReference>
<protein>
    <recommendedName>
        <fullName evidence="8">Transcription initiation factor TFIID subunit 12 domain-containing protein</fullName>
    </recommendedName>
</protein>
<keyword evidence="4" id="KW-0804">Transcription</keyword>
<evidence type="ECO:0000256" key="2">
    <source>
        <dbReference type="ARBA" id="ARBA00007646"/>
    </source>
</evidence>
<accession>A0AAV9Y019</accession>
<dbReference type="GO" id="GO:0046982">
    <property type="term" value="F:protein heterodimerization activity"/>
    <property type="evidence" value="ECO:0007669"/>
    <property type="project" value="InterPro"/>
</dbReference>
<evidence type="ECO:0000256" key="1">
    <source>
        <dbReference type="ARBA" id="ARBA00004123"/>
    </source>
</evidence>
<dbReference type="Proteomes" id="UP001311799">
    <property type="component" value="Unassembled WGS sequence"/>
</dbReference>
<dbReference type="Gene3D" id="1.10.20.10">
    <property type="entry name" value="Histone, subunit A"/>
    <property type="match status" value="1"/>
</dbReference>
<keyword evidence="7" id="KW-1185">Reference proteome</keyword>
<evidence type="ECO:0000256" key="4">
    <source>
        <dbReference type="ARBA" id="ARBA00023163"/>
    </source>
</evidence>
<comment type="caution">
    <text evidence="6">The sequence shown here is derived from an EMBL/GenBank/DDBJ whole genome shotgun (WGS) entry which is preliminary data.</text>
</comment>
<evidence type="ECO:0000256" key="5">
    <source>
        <dbReference type="ARBA" id="ARBA00023242"/>
    </source>
</evidence>
<reference evidence="6 7" key="1">
    <citation type="submission" date="2023-10" db="EMBL/GenBank/DDBJ databases">
        <title>Comparative genomics analysis reveals potential genetic determinants of host preference in Cryptosporidium xiaoi.</title>
        <authorList>
            <person name="Xiao L."/>
            <person name="Li J."/>
        </authorList>
    </citation>
    <scope>NUCLEOTIDE SEQUENCE [LARGE SCALE GENOMIC DNA]</scope>
    <source>
        <strain evidence="6 7">52996</strain>
    </source>
</reference>
<keyword evidence="3" id="KW-0805">Transcription regulation</keyword>
<organism evidence="6 7">
    <name type="scientific">Cryptosporidium xiaoi</name>
    <dbReference type="NCBI Taxonomy" id="659607"/>
    <lineage>
        <taxon>Eukaryota</taxon>
        <taxon>Sar</taxon>
        <taxon>Alveolata</taxon>
        <taxon>Apicomplexa</taxon>
        <taxon>Conoidasida</taxon>
        <taxon>Coccidia</taxon>
        <taxon>Eucoccidiorida</taxon>
        <taxon>Eimeriorina</taxon>
        <taxon>Cryptosporidiidae</taxon>
        <taxon>Cryptosporidium</taxon>
    </lineage>
</organism>